<organism evidence="1 2">
    <name type="scientific">Arachis hypogaea</name>
    <name type="common">Peanut</name>
    <dbReference type="NCBI Taxonomy" id="3818"/>
    <lineage>
        <taxon>Eukaryota</taxon>
        <taxon>Viridiplantae</taxon>
        <taxon>Streptophyta</taxon>
        <taxon>Embryophyta</taxon>
        <taxon>Tracheophyta</taxon>
        <taxon>Spermatophyta</taxon>
        <taxon>Magnoliopsida</taxon>
        <taxon>eudicotyledons</taxon>
        <taxon>Gunneridae</taxon>
        <taxon>Pentapetalae</taxon>
        <taxon>rosids</taxon>
        <taxon>fabids</taxon>
        <taxon>Fabales</taxon>
        <taxon>Fabaceae</taxon>
        <taxon>Papilionoideae</taxon>
        <taxon>50 kb inversion clade</taxon>
        <taxon>dalbergioids sensu lato</taxon>
        <taxon>Dalbergieae</taxon>
        <taxon>Pterocarpus clade</taxon>
        <taxon>Arachis</taxon>
    </lineage>
</organism>
<name>A0A444ZW99_ARAHY</name>
<accession>A0A444ZW99</accession>
<gene>
    <name evidence="1" type="ORF">Ahy_B03g063079</name>
</gene>
<dbReference type="AlphaFoldDB" id="A0A444ZW99"/>
<protein>
    <submittedName>
        <fullName evidence="1">Uncharacterized protein</fullName>
    </submittedName>
</protein>
<reference evidence="1 2" key="1">
    <citation type="submission" date="2019-01" db="EMBL/GenBank/DDBJ databases">
        <title>Sequencing of cultivated peanut Arachis hypogaea provides insights into genome evolution and oil improvement.</title>
        <authorList>
            <person name="Chen X."/>
        </authorList>
    </citation>
    <scope>NUCLEOTIDE SEQUENCE [LARGE SCALE GENOMIC DNA]</scope>
    <source>
        <strain evidence="2">cv. Fuhuasheng</strain>
        <tissue evidence="1">Leaves</tissue>
    </source>
</reference>
<dbReference type="Proteomes" id="UP000289738">
    <property type="component" value="Chromosome B03"/>
</dbReference>
<evidence type="ECO:0000313" key="1">
    <source>
        <dbReference type="EMBL" id="RYR18458.1"/>
    </source>
</evidence>
<evidence type="ECO:0000313" key="2">
    <source>
        <dbReference type="Proteomes" id="UP000289738"/>
    </source>
</evidence>
<proteinExistence type="predicted"/>
<sequence length="71" mass="7916">MGLGSKLWPNMIRVSFQLETLTVEKQRIIPNPNLGIQNSDPKPIILTSRISRFPPMIGAATVRLSCETLLL</sequence>
<comment type="caution">
    <text evidence="1">The sequence shown here is derived from an EMBL/GenBank/DDBJ whole genome shotgun (WGS) entry which is preliminary data.</text>
</comment>
<dbReference type="EMBL" id="SDMP01000013">
    <property type="protein sequence ID" value="RYR18458.1"/>
    <property type="molecule type" value="Genomic_DNA"/>
</dbReference>
<keyword evidence="2" id="KW-1185">Reference proteome</keyword>